<dbReference type="Proteomes" id="UP001152607">
    <property type="component" value="Unassembled WGS sequence"/>
</dbReference>
<feature type="compositionally biased region" description="Pro residues" evidence="1">
    <location>
        <begin position="12"/>
        <end position="24"/>
    </location>
</feature>
<organism evidence="2 3">
    <name type="scientific">Periconia digitata</name>
    <dbReference type="NCBI Taxonomy" id="1303443"/>
    <lineage>
        <taxon>Eukaryota</taxon>
        <taxon>Fungi</taxon>
        <taxon>Dikarya</taxon>
        <taxon>Ascomycota</taxon>
        <taxon>Pezizomycotina</taxon>
        <taxon>Dothideomycetes</taxon>
        <taxon>Pleosporomycetidae</taxon>
        <taxon>Pleosporales</taxon>
        <taxon>Massarineae</taxon>
        <taxon>Periconiaceae</taxon>
        <taxon>Periconia</taxon>
    </lineage>
</organism>
<evidence type="ECO:0000313" key="3">
    <source>
        <dbReference type="Proteomes" id="UP001152607"/>
    </source>
</evidence>
<keyword evidence="3" id="KW-1185">Reference proteome</keyword>
<dbReference type="EMBL" id="CAOQHR010000009">
    <property type="protein sequence ID" value="CAI6339667.1"/>
    <property type="molecule type" value="Genomic_DNA"/>
</dbReference>
<gene>
    <name evidence="2" type="ORF">PDIGIT_LOCUS12830</name>
</gene>
<protein>
    <submittedName>
        <fullName evidence="2">Uncharacterized protein</fullName>
    </submittedName>
</protein>
<comment type="caution">
    <text evidence="2">The sequence shown here is derived from an EMBL/GenBank/DDBJ whole genome shotgun (WGS) entry which is preliminary data.</text>
</comment>
<proteinExistence type="predicted"/>
<accession>A0A9W4XYG8</accession>
<dbReference type="AlphaFoldDB" id="A0A9W4XYG8"/>
<feature type="region of interest" description="Disordered" evidence="1">
    <location>
        <begin position="1"/>
        <end position="40"/>
    </location>
</feature>
<name>A0A9W4XYG8_9PLEO</name>
<evidence type="ECO:0000256" key="1">
    <source>
        <dbReference type="SAM" id="MobiDB-lite"/>
    </source>
</evidence>
<evidence type="ECO:0000313" key="2">
    <source>
        <dbReference type="EMBL" id="CAI6339667.1"/>
    </source>
</evidence>
<reference evidence="2" key="1">
    <citation type="submission" date="2023-01" db="EMBL/GenBank/DDBJ databases">
        <authorList>
            <person name="Van Ghelder C."/>
            <person name="Rancurel C."/>
        </authorList>
    </citation>
    <scope>NUCLEOTIDE SEQUENCE</scope>
    <source>
        <strain evidence="2">CNCM I-4278</strain>
    </source>
</reference>
<sequence>MSECHSITPHHSTPPPHTACPSPTPTLGKETSSGHEPSPLTCRILQTRSRDFLGTPELGVASDCAHNHRSTSSWPASLLARLSGTRGGHIIDTGTPIAFHSQFFKYPNTRTLCVCVYCLALRFSWPRAHPHSERATWDHPNSE</sequence>
<feature type="compositionally biased region" description="Low complexity" evidence="1">
    <location>
        <begin position="1"/>
        <end position="11"/>
    </location>
</feature>